<dbReference type="Gene3D" id="3.60.21.10">
    <property type="match status" value="1"/>
</dbReference>
<dbReference type="InterPro" id="IPR050126">
    <property type="entry name" value="Ap4A_hydrolase"/>
</dbReference>
<dbReference type="SUPFAM" id="SSF56300">
    <property type="entry name" value="Metallo-dependent phosphatases"/>
    <property type="match status" value="1"/>
</dbReference>
<evidence type="ECO:0000259" key="1">
    <source>
        <dbReference type="Pfam" id="PF00149"/>
    </source>
</evidence>
<dbReference type="AlphaFoldDB" id="A0AB38DP24"/>
<gene>
    <name evidence="2" type="primary">prpE</name>
    <name evidence="2" type="ORF">SAMEA4504057_00421</name>
</gene>
<accession>A0AB38DP24</accession>
<reference evidence="2 3" key="1">
    <citation type="submission" date="2017-06" db="EMBL/GenBank/DDBJ databases">
        <authorList>
            <consortium name="Pathogen Informatics"/>
        </authorList>
    </citation>
    <scope>NUCLEOTIDE SEQUENCE [LARGE SCALE GENOMIC DNA]</scope>
    <source>
        <strain evidence="2 3">NCTC12230</strain>
    </source>
</reference>
<dbReference type="Proteomes" id="UP000215033">
    <property type="component" value="Chromosome 1"/>
</dbReference>
<protein>
    <submittedName>
        <fullName evidence="2">Bis(5'-nucleosyl)-tetraphosphatase prpE [asymmetrical]</fullName>
        <ecNumber evidence="2">3.6.1.17</ecNumber>
    </submittedName>
</protein>
<evidence type="ECO:0000313" key="2">
    <source>
        <dbReference type="EMBL" id="SNU78935.1"/>
    </source>
</evidence>
<dbReference type="GO" id="GO:0004081">
    <property type="term" value="F:bis(5'-nucleosyl)-tetraphosphatase (asymmetrical) activity"/>
    <property type="evidence" value="ECO:0007669"/>
    <property type="project" value="UniProtKB-EC"/>
</dbReference>
<dbReference type="EC" id="3.6.1.17" evidence="2"/>
<dbReference type="InterPro" id="IPR029052">
    <property type="entry name" value="Metallo-depent_PP-like"/>
</dbReference>
<name>A0AB38DP24_9NEIS</name>
<dbReference type="GO" id="GO:0005737">
    <property type="term" value="C:cytoplasm"/>
    <property type="evidence" value="ECO:0007669"/>
    <property type="project" value="TreeGrafter"/>
</dbReference>
<evidence type="ECO:0000313" key="3">
    <source>
        <dbReference type="Proteomes" id="UP000215033"/>
    </source>
</evidence>
<dbReference type="Pfam" id="PF00149">
    <property type="entry name" value="Metallophos"/>
    <property type="match status" value="1"/>
</dbReference>
<feature type="domain" description="Calcineurin-like phosphoesterase" evidence="1">
    <location>
        <begin position="37"/>
        <end position="134"/>
    </location>
</feature>
<sequence length="372" mass="42874">MHSQCNIMQLTVMFQTAFTGKQTMSYQYRQPLPDTPLDIIGDVHGEIDALQALLHHLGYRSDGSHPQGRKIVFVGDLCDRGPDSPAVLDWFFQAHDAGNAFTVLGNHELNALVHDPKDGSGWFFPQRYNKDAERYAPWRILPDERKPELESRLANQPLILERADLRIVHAAWQPHVFAALDAANGETLPEQYRRFDAELRHSLQTASWYGDYLDEQQRYAEAMEDPNAPPPPMPATAQYELNRSRLHPIRALTSGVERIAPQPFYASGRWRFTARCGWWDDYRDDVPILIGHYWRHRFPQPPSPDRENILPAAGNAWHGARRNVFCLDFSVGARWRDRKSNTPAERSIYHLAAMRWPERVLMFDNGEVEKTV</sequence>
<dbReference type="KEGG" id="nzo:SAMEA4504057_0421"/>
<keyword evidence="2" id="KW-0378">Hydrolase</keyword>
<dbReference type="PANTHER" id="PTHR42850">
    <property type="entry name" value="METALLOPHOSPHOESTERASE"/>
    <property type="match status" value="1"/>
</dbReference>
<proteinExistence type="predicted"/>
<dbReference type="GO" id="GO:0016791">
    <property type="term" value="F:phosphatase activity"/>
    <property type="evidence" value="ECO:0007669"/>
    <property type="project" value="TreeGrafter"/>
</dbReference>
<dbReference type="InterPro" id="IPR004843">
    <property type="entry name" value="Calcineurin-like_PHP"/>
</dbReference>
<dbReference type="PANTHER" id="PTHR42850:SF7">
    <property type="entry name" value="BIS(5'-NUCLEOSYL)-TETRAPHOSPHATASE PRPE [ASYMMETRICAL]"/>
    <property type="match status" value="1"/>
</dbReference>
<dbReference type="EMBL" id="LT906434">
    <property type="protein sequence ID" value="SNU78935.1"/>
    <property type="molecule type" value="Genomic_DNA"/>
</dbReference>
<organism evidence="2 3">
    <name type="scientific">Neisseria zoodegmatis</name>
    <dbReference type="NCBI Taxonomy" id="326523"/>
    <lineage>
        <taxon>Bacteria</taxon>
        <taxon>Pseudomonadati</taxon>
        <taxon>Pseudomonadota</taxon>
        <taxon>Betaproteobacteria</taxon>
        <taxon>Neisseriales</taxon>
        <taxon>Neisseriaceae</taxon>
        <taxon>Neisseria</taxon>
    </lineage>
</organism>